<evidence type="ECO:0000256" key="5">
    <source>
        <dbReference type="ARBA" id="ARBA00022884"/>
    </source>
</evidence>
<dbReference type="InterPro" id="IPR036291">
    <property type="entry name" value="NAD(P)-bd_dom_sf"/>
</dbReference>
<dbReference type="GO" id="GO:0008270">
    <property type="term" value="F:zinc ion binding"/>
    <property type="evidence" value="ECO:0007669"/>
    <property type="project" value="InterPro"/>
</dbReference>
<gene>
    <name evidence="7" type="ORF">PA6_044_00320</name>
</gene>
<reference evidence="7" key="1">
    <citation type="submission" date="2024-09" db="EMBL/GenBank/DDBJ databases">
        <title>Whole genome shotgun sequence of Pseudomonas alcaligenes NBRC 14159.</title>
        <authorList>
            <person name="Yoshida I."/>
            <person name="Hosoyama A."/>
            <person name="Tsuchikane K."/>
            <person name="Noguchi M."/>
            <person name="Hirakata S."/>
            <person name="Ando Y."/>
            <person name="Ohji S."/>
            <person name="Yamazoe A."/>
            <person name="Yamazaki S."/>
            <person name="Fujita N."/>
        </authorList>
    </citation>
    <scope>NUCLEOTIDE SEQUENCE</scope>
    <source>
        <strain evidence="7">NBRC 14159</strain>
    </source>
</reference>
<dbReference type="SUPFAM" id="SSF51735">
    <property type="entry name" value="NAD(P)-binding Rossmann-fold domains"/>
    <property type="match status" value="1"/>
</dbReference>
<keyword evidence="8" id="KW-1185">Reference proteome</keyword>
<dbReference type="Pfam" id="PF08240">
    <property type="entry name" value="ADH_N"/>
    <property type="match status" value="1"/>
</dbReference>
<dbReference type="SUPFAM" id="SSF50129">
    <property type="entry name" value="GroES-like"/>
    <property type="match status" value="1"/>
</dbReference>
<evidence type="ECO:0000313" key="8">
    <source>
        <dbReference type="Proteomes" id="UP000016560"/>
    </source>
</evidence>
<evidence type="ECO:0000256" key="4">
    <source>
        <dbReference type="ARBA" id="ARBA00022857"/>
    </source>
</evidence>
<dbReference type="eggNOG" id="COG0604">
    <property type="taxonomic scope" value="Bacteria"/>
</dbReference>
<dbReference type="Pfam" id="PF13602">
    <property type="entry name" value="ADH_zinc_N_2"/>
    <property type="match status" value="1"/>
</dbReference>
<accession>U2ZAD1</accession>
<evidence type="ECO:0000256" key="2">
    <source>
        <dbReference type="ARBA" id="ARBA00011881"/>
    </source>
</evidence>
<organism evidence="7 8">
    <name type="scientific">Aquipseudomonas alcaligenes (strain ATCC 14909 / DSM 50342 / CCUG 1425 / JCM 20561 / NBRC 14159 / NCIMB 9945 / NCTC 10367 / 1577)</name>
    <name type="common">Pseudomonas alcaligenes</name>
    <dbReference type="NCBI Taxonomy" id="1215092"/>
    <lineage>
        <taxon>Bacteria</taxon>
        <taxon>Pseudomonadati</taxon>
        <taxon>Pseudomonadota</taxon>
        <taxon>Gammaproteobacteria</taxon>
        <taxon>Pseudomonadales</taxon>
        <taxon>Pseudomonadaceae</taxon>
        <taxon>Aquipseudomonas</taxon>
    </lineage>
</organism>
<dbReference type="InterPro" id="IPR051603">
    <property type="entry name" value="Zinc-ADH_QOR/CCCR"/>
</dbReference>
<dbReference type="SMART" id="SM00829">
    <property type="entry name" value="PKS_ER"/>
    <property type="match status" value="1"/>
</dbReference>
<dbReference type="PROSITE" id="PS01162">
    <property type="entry name" value="QOR_ZETA_CRYSTAL"/>
    <property type="match status" value="1"/>
</dbReference>
<evidence type="ECO:0000259" key="6">
    <source>
        <dbReference type="SMART" id="SM00829"/>
    </source>
</evidence>
<comment type="subcellular location">
    <subcellularLocation>
        <location evidence="1">Cytoplasm</location>
    </subcellularLocation>
</comment>
<dbReference type="InterPro" id="IPR002364">
    <property type="entry name" value="Quin_OxRdtase/zeta-crystal_CS"/>
</dbReference>
<dbReference type="GO" id="GO:0003723">
    <property type="term" value="F:RNA binding"/>
    <property type="evidence" value="ECO:0007669"/>
    <property type="project" value="UniProtKB-KW"/>
</dbReference>
<proteinExistence type="predicted"/>
<keyword evidence="4" id="KW-0521">NADP</keyword>
<protein>
    <submittedName>
        <fullName evidence="7">Zinc-containing alcohol dehydrogenase</fullName>
    </submittedName>
</protein>
<dbReference type="InterPro" id="IPR020843">
    <property type="entry name" value="ER"/>
</dbReference>
<evidence type="ECO:0000256" key="1">
    <source>
        <dbReference type="ARBA" id="ARBA00004496"/>
    </source>
</evidence>
<dbReference type="EMBL" id="BATI01000044">
    <property type="protein sequence ID" value="GAD64681.1"/>
    <property type="molecule type" value="Genomic_DNA"/>
</dbReference>
<dbReference type="Gene3D" id="3.40.50.720">
    <property type="entry name" value="NAD(P)-binding Rossmann-like Domain"/>
    <property type="match status" value="1"/>
</dbReference>
<dbReference type="CDD" id="cd08272">
    <property type="entry name" value="MDR6"/>
    <property type="match status" value="1"/>
</dbReference>
<comment type="subunit">
    <text evidence="2">Homotetramer.</text>
</comment>
<dbReference type="PANTHER" id="PTHR44154">
    <property type="entry name" value="QUINONE OXIDOREDUCTASE"/>
    <property type="match status" value="1"/>
</dbReference>
<evidence type="ECO:0000256" key="3">
    <source>
        <dbReference type="ARBA" id="ARBA00022490"/>
    </source>
</evidence>
<name>U2ZAD1_AQUA1</name>
<keyword evidence="5" id="KW-0694">RNA-binding</keyword>
<dbReference type="PANTHER" id="PTHR44154:SF1">
    <property type="entry name" value="QUINONE OXIDOREDUCTASE"/>
    <property type="match status" value="1"/>
</dbReference>
<dbReference type="Proteomes" id="UP000016560">
    <property type="component" value="Unassembled WGS sequence"/>
</dbReference>
<dbReference type="AlphaFoldDB" id="U2ZAD1"/>
<dbReference type="InterPro" id="IPR011032">
    <property type="entry name" value="GroES-like_sf"/>
</dbReference>
<feature type="domain" description="Enoyl reductase (ER)" evidence="6">
    <location>
        <begin position="12"/>
        <end position="337"/>
    </location>
</feature>
<dbReference type="GO" id="GO:0005737">
    <property type="term" value="C:cytoplasm"/>
    <property type="evidence" value="ECO:0007669"/>
    <property type="project" value="UniProtKB-SubCell"/>
</dbReference>
<dbReference type="InterPro" id="IPR013154">
    <property type="entry name" value="ADH-like_N"/>
</dbReference>
<keyword evidence="3" id="KW-0963">Cytoplasm</keyword>
<dbReference type="GO" id="GO:0016491">
    <property type="term" value="F:oxidoreductase activity"/>
    <property type="evidence" value="ECO:0007669"/>
    <property type="project" value="InterPro"/>
</dbReference>
<sequence>MSNITESLSSGGLMKALRLDSYDESTLLEVEVAEPSPQQGQVLVRIKASGVNPIDYKIRLGQAPYAMPELPAIIGTDLAGVVEAVGEGVTQFQVGDEVYGLTGGVRGLQGSLAQYAAVDANLLAIKPRNLSMREAAALPLVTLTAWEGLVDKAAVKAGDRVLVHGGAGGVGHVAVQLAKAFGADVYATVSPAKHSIIESYGATPIDYQSVGVNEYVAQHTNGDGFDIIYDTVGGESLDMSFHAIRPYGHIVSCAAFSSHNLAPGSLRCMTLSGVFVLLPMLSGKERAHHGEILRKAAQLAEAGQLKPLVDEFRFSLDQAQTAHEMLEQGEIRGKAVIDID</sequence>
<comment type="caution">
    <text evidence="7">The sequence shown here is derived from an EMBL/GenBank/DDBJ whole genome shotgun (WGS) entry which is preliminary data.</text>
</comment>
<evidence type="ECO:0000313" key="7">
    <source>
        <dbReference type="EMBL" id="GAD64681.1"/>
    </source>
</evidence>
<dbReference type="Gene3D" id="3.90.180.10">
    <property type="entry name" value="Medium-chain alcohol dehydrogenases, catalytic domain"/>
    <property type="match status" value="1"/>
</dbReference>